<feature type="compositionally biased region" description="Low complexity" evidence="1">
    <location>
        <begin position="55"/>
        <end position="66"/>
    </location>
</feature>
<reference evidence="3 4" key="1">
    <citation type="journal article" date="2019" name="Int. J. Syst. Evol. Microbiol.">
        <title>The Global Catalogue of Microorganisms (GCM) 10K type strain sequencing project: providing services to taxonomists for standard genome sequencing and annotation.</title>
        <authorList>
            <consortium name="The Broad Institute Genomics Platform"/>
            <consortium name="The Broad Institute Genome Sequencing Center for Infectious Disease"/>
            <person name="Wu L."/>
            <person name="Ma J."/>
        </authorList>
    </citation>
    <scope>NUCLEOTIDE SEQUENCE [LARGE SCALE GENOMIC DNA]</scope>
    <source>
        <strain evidence="3 4">CGMCC 1.10390</strain>
    </source>
</reference>
<keyword evidence="2" id="KW-0812">Transmembrane</keyword>
<feature type="region of interest" description="Disordered" evidence="1">
    <location>
        <begin position="1"/>
        <end position="20"/>
    </location>
</feature>
<dbReference type="AlphaFoldDB" id="A0ABD6DME2"/>
<dbReference type="RefSeq" id="WP_256400430.1">
    <property type="nucleotide sequence ID" value="NZ_JANHJR010000003.1"/>
</dbReference>
<evidence type="ECO:0000313" key="3">
    <source>
        <dbReference type="EMBL" id="MFD1647514.1"/>
    </source>
</evidence>
<keyword evidence="2" id="KW-0472">Membrane</keyword>
<evidence type="ECO:0000313" key="4">
    <source>
        <dbReference type="Proteomes" id="UP001597034"/>
    </source>
</evidence>
<organism evidence="3 4">
    <name type="scientific">Haloarchaeobius litoreus</name>
    <dbReference type="NCBI Taxonomy" id="755306"/>
    <lineage>
        <taxon>Archaea</taxon>
        <taxon>Methanobacteriati</taxon>
        <taxon>Methanobacteriota</taxon>
        <taxon>Stenosarchaea group</taxon>
        <taxon>Halobacteria</taxon>
        <taxon>Halobacteriales</taxon>
        <taxon>Halorubellaceae</taxon>
        <taxon>Haloarchaeobius</taxon>
    </lineage>
</organism>
<evidence type="ECO:0000256" key="1">
    <source>
        <dbReference type="SAM" id="MobiDB-lite"/>
    </source>
</evidence>
<keyword evidence="4" id="KW-1185">Reference proteome</keyword>
<feature type="compositionally biased region" description="Acidic residues" evidence="1">
    <location>
        <begin position="8"/>
        <end position="19"/>
    </location>
</feature>
<keyword evidence="2" id="KW-1133">Transmembrane helix</keyword>
<sequence length="726" mass="77343">MSTNDGVTDGELDEDSDVDDERRRRLLVYAALATVGMGGAAGAWALSRDDDGGDTDPSPSATATTSEGTERADGDTTEEVPELVARYAPDLYFGTLEKWFPTDPRPYVVETHEGRVVDGFAALEGYAAAYAEAGEPPAPVAFYNVVEAADGVDALQYWFYSTFDQFTVNFHWHDWELLQVFVDRETGAPLLLSASAHARSVPNNEFRDPALGGDRRPGILTEVGSHSSASEVNELLPSFERLPTGDRDADVTNELLGFSLNLGSPFAYGLPRDEGARLPFVMPELDGHRLDDHPSLSVGTDDFVDESVTVSGWRDLARPPADLPLREPGLTFAHVDSSTEADVRYTLEPLSNVADAVDGFVGPQLSFEFVIPGFVEDRFASFLTSVGIPWQQPRFSDPLDDVTDPAHRRYIDGSEPSGLLDRVVGRARQLGSGATGALDGVADSAQDALADVATVSLFGLPVEAAVRLASEDPVATVTRDGAFGYLHVAPGEHLLALNGPGYAPLAQRFVHEGGTFRAGSDGELTLVANEDAGWIRGDGRTANGITHVRVVEDYAGVVYDGDPAEDDRFAVAVHRDGHYTVEVVDGDGRLGAYRVTPDSFDENGDVVREVVETGKLSLATTLRDELVALLELARSLADAASGGGEVRERLAQALEAAEGATAAAQRGDGRTTDRQLSTTVSFLTEALELLSGDDGAGYDEGAVAVLLSRAEAAVDRAGEAIDAELV</sequence>
<dbReference type="Proteomes" id="UP001597034">
    <property type="component" value="Unassembled WGS sequence"/>
</dbReference>
<feature type="region of interest" description="Disordered" evidence="1">
    <location>
        <begin position="43"/>
        <end position="80"/>
    </location>
</feature>
<evidence type="ECO:0000256" key="2">
    <source>
        <dbReference type="SAM" id="Phobius"/>
    </source>
</evidence>
<accession>A0ABD6DME2</accession>
<dbReference type="EMBL" id="JBHUDO010000003">
    <property type="protein sequence ID" value="MFD1647514.1"/>
    <property type="molecule type" value="Genomic_DNA"/>
</dbReference>
<gene>
    <name evidence="3" type="ORF">ACFSBL_17630</name>
</gene>
<name>A0ABD6DME2_9EURY</name>
<protein>
    <submittedName>
        <fullName evidence="3">Uncharacterized protein</fullName>
    </submittedName>
</protein>
<comment type="caution">
    <text evidence="3">The sequence shown here is derived from an EMBL/GenBank/DDBJ whole genome shotgun (WGS) entry which is preliminary data.</text>
</comment>
<feature type="transmembrane region" description="Helical" evidence="2">
    <location>
        <begin position="26"/>
        <end position="46"/>
    </location>
</feature>
<proteinExistence type="predicted"/>